<keyword evidence="3" id="KW-1185">Reference proteome</keyword>
<dbReference type="GeneID" id="94026087"/>
<dbReference type="AlphaFoldDB" id="A0A329EGH4"/>
<proteinExistence type="predicted"/>
<evidence type="ECO:0000313" key="3">
    <source>
        <dbReference type="Proteomes" id="UP000236547"/>
    </source>
</evidence>
<dbReference type="InterPro" id="IPR019620">
    <property type="entry name" value="Metal-bd_prot_put"/>
</dbReference>
<reference evidence="1 3" key="1">
    <citation type="submission" date="2018-01" db="EMBL/GenBank/DDBJ databases">
        <title>Draft genome sequences of six Vibrio diazotrophicus strains isolated from deep-sea sediments of the Baltic Sea.</title>
        <authorList>
            <person name="Castillo D."/>
            <person name="Vandieken V."/>
            <person name="Chiang O."/>
            <person name="Middelboe M."/>
        </authorList>
    </citation>
    <scope>NUCLEOTIDE SEQUENCE [LARGE SCALE GENOMIC DNA]</scope>
    <source>
        <strain evidence="1 3">65.10M</strain>
    </source>
</reference>
<evidence type="ECO:0000313" key="2">
    <source>
        <dbReference type="EMBL" id="RAS64286.1"/>
    </source>
</evidence>
<gene>
    <name evidence="1" type="ORF">C1O25_10015</name>
    <name evidence="2" type="ORF">DET48_11069</name>
</gene>
<comment type="caution">
    <text evidence="2">The sequence shown here is derived from an EMBL/GenBank/DDBJ whole genome shotgun (WGS) entry which is preliminary data.</text>
</comment>
<dbReference type="EMBL" id="POSM01000011">
    <property type="protein sequence ID" value="PNI00989.1"/>
    <property type="molecule type" value="Genomic_DNA"/>
</dbReference>
<dbReference type="Proteomes" id="UP000236547">
    <property type="component" value="Unassembled WGS sequence"/>
</dbReference>
<dbReference type="NCBIfam" id="TIGR03853">
    <property type="entry name" value="matur_matur"/>
    <property type="match status" value="1"/>
</dbReference>
<reference evidence="2 4" key="2">
    <citation type="submission" date="2018-06" db="EMBL/GenBank/DDBJ databases">
        <title>Freshwater and sediment microbial communities from various areas in North America, analyzing microbe dynamics in response to fracking.</title>
        <authorList>
            <person name="Lamendella R."/>
        </authorList>
    </citation>
    <scope>NUCLEOTIDE SEQUENCE [LARGE SCALE GENOMIC DNA]</scope>
    <source>
        <strain evidence="2 4">99A</strain>
    </source>
</reference>
<evidence type="ECO:0000313" key="1">
    <source>
        <dbReference type="EMBL" id="PNI00989.1"/>
    </source>
</evidence>
<organism evidence="2 4">
    <name type="scientific">Vibrio diazotrophicus</name>
    <dbReference type="NCBI Taxonomy" id="685"/>
    <lineage>
        <taxon>Bacteria</taxon>
        <taxon>Pseudomonadati</taxon>
        <taxon>Pseudomonadota</taxon>
        <taxon>Gammaproteobacteria</taxon>
        <taxon>Vibrionales</taxon>
        <taxon>Vibrionaceae</taxon>
        <taxon>Vibrio</taxon>
    </lineage>
</organism>
<protein>
    <submittedName>
        <fullName evidence="2">Putative metal-binding protein</fullName>
    </submittedName>
</protein>
<dbReference type="RefSeq" id="WP_081878745.1">
    <property type="nucleotide sequence ID" value="NZ_CBCRWT010000044.1"/>
</dbReference>
<evidence type="ECO:0000313" key="4">
    <source>
        <dbReference type="Proteomes" id="UP000248729"/>
    </source>
</evidence>
<dbReference type="Pfam" id="PF10678">
    <property type="entry name" value="DUF2492"/>
    <property type="match status" value="1"/>
</dbReference>
<name>A0A329EGH4_VIBDI</name>
<dbReference type="EMBL" id="QLTR01000010">
    <property type="protein sequence ID" value="RAS64286.1"/>
    <property type="molecule type" value="Genomic_DNA"/>
</dbReference>
<accession>A0A329EGH4</accession>
<dbReference type="Proteomes" id="UP000248729">
    <property type="component" value="Unassembled WGS sequence"/>
</dbReference>
<sequence>MEQHIHAHKILNQLKVQPMTEEQLRQFIAAEFGTQVLFRTCKLSGMDTDTVLEFFQAKQKVIIKDGVWHLNLAEICQH</sequence>